<reference evidence="1 2" key="1">
    <citation type="journal article" date="2021" name="J. Biosci. Bioeng.">
        <title>Identification and characterization of a chc gene cluster responsible for the aromatization pathway of cyclohexanecarboxylate degradation in Sinomonas cyclohexanicum ATCC 51369.</title>
        <authorList>
            <person name="Yamamoto T."/>
            <person name="Hasegawa Y."/>
            <person name="Lau P.C.K."/>
            <person name="Iwaki H."/>
        </authorList>
    </citation>
    <scope>NUCLEOTIDE SEQUENCE [LARGE SCALE GENOMIC DNA]</scope>
    <source>
        <strain evidence="1 2">ATCC 51369</strain>
    </source>
</reference>
<dbReference type="Proteomes" id="UP001319861">
    <property type="component" value="Chromosome"/>
</dbReference>
<sequence length="92" mass="9775">MKNWGRVVDEVVGRVGAGHEGAGPTPDREMLLGAVAELEAIVQAIDATPRVRQNRAERAARARCEDILLGFAAGWLVGVTEDGADVPWAGVR</sequence>
<keyword evidence="2" id="KW-1185">Reference proteome</keyword>
<proteinExistence type="predicted"/>
<evidence type="ECO:0000313" key="1">
    <source>
        <dbReference type="EMBL" id="BCT76094.1"/>
    </source>
</evidence>
<protein>
    <submittedName>
        <fullName evidence="1">Uncharacterized protein</fullName>
    </submittedName>
</protein>
<evidence type="ECO:0000313" key="2">
    <source>
        <dbReference type="Proteomes" id="UP001319861"/>
    </source>
</evidence>
<organism evidence="1 2">
    <name type="scientific">Sinomonas cyclohexanicum</name>
    <name type="common">Corynebacterium cyclohexanicum</name>
    <dbReference type="NCBI Taxonomy" id="322009"/>
    <lineage>
        <taxon>Bacteria</taxon>
        <taxon>Bacillati</taxon>
        <taxon>Actinomycetota</taxon>
        <taxon>Actinomycetes</taxon>
        <taxon>Micrococcales</taxon>
        <taxon>Micrococcaceae</taxon>
        <taxon>Sinomonas</taxon>
    </lineage>
</organism>
<name>A0ABN6FGT2_SINCY</name>
<accession>A0ABN6FGT2</accession>
<gene>
    <name evidence="1" type="ORF">SCMU_19360</name>
</gene>
<dbReference type="EMBL" id="AP024525">
    <property type="protein sequence ID" value="BCT76094.1"/>
    <property type="molecule type" value="Genomic_DNA"/>
</dbReference>